<sequence>MELNLTQLPLVHITFCGRPAVSIGVVNLVGLFGSTDYVLLQRIGSQGQTALRKGDGGGRHSKDSRDSSLDSLEIENRVRSSNMKLCRNTGLPVGCYNVVEGGIYDVVRYSDLRKGKVKGMDFATLNRHSDGRPKTRRGCRSRRKRRRDGTVENAAQSTPSDTVSSSFKQPSTPVPTDPSGASGGTNGVPQRAKVVRAAQPSERKAHQKATKVSQTSKQTGGKEAPAVDEKSSNGTKAERTRTTKPRAPGIPKERPPRVGKEKVQQMKPVAEAAPQHAPSRSPSPRQANSNFAAVVLTASDLRSCDLGSSLSNVSVCTDKAETQMTPTTGPVTTSMQLNQSKHVPSSTGRTAAQDNGAKKTPQVATPVGESANAKKQQDVMDVDNALLVGHGSSSNGKKEGGSTGLANVRTDHSRDVVDRRAAAAPSNSIVECPCAPDAASPELGFVMVESALSRDFSLGSSLASSADSVY</sequence>
<evidence type="ECO:0000256" key="1">
    <source>
        <dbReference type="SAM" id="MobiDB-lite"/>
    </source>
</evidence>
<dbReference type="GeneID" id="23858504"/>
<reference evidence="3" key="1">
    <citation type="journal article" date="2010" name="PLoS Negl. Trop. Dis.">
        <title>The genome sequence of Trypanosoma brucei gambiense, causative agent of chronic human african trypanosomiasis.</title>
        <authorList>
            <person name="Jackson A.P."/>
            <person name="Sanders M."/>
            <person name="Berry A."/>
            <person name="McQuillan J."/>
            <person name="Aslett M.A."/>
            <person name="Quail M.A."/>
            <person name="Chukualim B."/>
            <person name="Capewell P."/>
            <person name="MacLeod A."/>
            <person name="Melville S.E."/>
            <person name="Gibson W."/>
            <person name="Barry J.D."/>
            <person name="Berriman M."/>
            <person name="Hertz-Fowler C."/>
        </authorList>
    </citation>
    <scope>NUCLEOTIDE SEQUENCE [LARGE SCALE GENOMIC DNA]</scope>
    <source>
        <strain evidence="3">MHOM/CI/86/DAL972</strain>
    </source>
</reference>
<gene>
    <name evidence="2" type="ORF">TbgDal_I970</name>
</gene>
<feature type="compositionally biased region" description="Polar residues" evidence="1">
    <location>
        <begin position="153"/>
        <end position="171"/>
    </location>
</feature>
<feature type="compositionally biased region" description="Basic and acidic residues" evidence="1">
    <location>
        <begin position="225"/>
        <end position="241"/>
    </location>
</feature>
<feature type="compositionally biased region" description="Low complexity" evidence="1">
    <location>
        <begin position="322"/>
        <end position="336"/>
    </location>
</feature>
<dbReference type="AlphaFoldDB" id="C9ZIB6"/>
<accession>C9ZIB6</accession>
<dbReference type="Proteomes" id="UP000002316">
    <property type="component" value="Chromosome 1"/>
</dbReference>
<organism evidence="2 3">
    <name type="scientific">Trypanosoma brucei gambiense (strain MHOM/CI/86/DAL972)</name>
    <dbReference type="NCBI Taxonomy" id="679716"/>
    <lineage>
        <taxon>Eukaryota</taxon>
        <taxon>Discoba</taxon>
        <taxon>Euglenozoa</taxon>
        <taxon>Kinetoplastea</taxon>
        <taxon>Metakinetoplastina</taxon>
        <taxon>Trypanosomatida</taxon>
        <taxon>Trypanosomatidae</taxon>
        <taxon>Trypanosoma</taxon>
    </lineage>
</organism>
<dbReference type="EMBL" id="FN554964">
    <property type="protein sequence ID" value="CBH08908.1"/>
    <property type="molecule type" value="Genomic_DNA"/>
</dbReference>
<feature type="compositionally biased region" description="Basic residues" evidence="1">
    <location>
        <begin position="134"/>
        <end position="147"/>
    </location>
</feature>
<feature type="compositionally biased region" description="Basic and acidic residues" evidence="1">
    <location>
        <begin position="52"/>
        <end position="68"/>
    </location>
</feature>
<proteinExistence type="predicted"/>
<name>C9ZIB6_TRYB9</name>
<protein>
    <submittedName>
        <fullName evidence="2">Uncharacterized protein</fullName>
    </submittedName>
</protein>
<feature type="region of interest" description="Disordered" evidence="1">
    <location>
        <begin position="321"/>
        <end position="414"/>
    </location>
</feature>
<feature type="compositionally biased region" description="Polar residues" evidence="1">
    <location>
        <begin position="278"/>
        <end position="288"/>
    </location>
</feature>
<evidence type="ECO:0000313" key="2">
    <source>
        <dbReference type="EMBL" id="CBH08908.1"/>
    </source>
</evidence>
<feature type="region of interest" description="Disordered" evidence="1">
    <location>
        <begin position="49"/>
        <end position="68"/>
    </location>
</feature>
<feature type="compositionally biased region" description="Basic and acidic residues" evidence="1">
    <location>
        <begin position="251"/>
        <end position="264"/>
    </location>
</feature>
<feature type="compositionally biased region" description="Polar residues" evidence="1">
    <location>
        <begin position="210"/>
        <end position="219"/>
    </location>
</feature>
<evidence type="ECO:0000313" key="3">
    <source>
        <dbReference type="Proteomes" id="UP000002316"/>
    </source>
</evidence>
<dbReference type="VEuPathDB" id="TriTrypDB:Tbg972.1.970"/>
<feature type="compositionally biased region" description="Polar residues" evidence="1">
    <location>
        <begin position="337"/>
        <end position="353"/>
    </location>
</feature>
<dbReference type="KEGG" id="tbg:TbgDal_I970"/>
<dbReference type="RefSeq" id="XP_011771349.1">
    <property type="nucleotide sequence ID" value="XM_011773047.1"/>
</dbReference>
<feature type="region of interest" description="Disordered" evidence="1">
    <location>
        <begin position="124"/>
        <end position="288"/>
    </location>
</feature>